<protein>
    <submittedName>
        <fullName evidence="1">Uncharacterized protein</fullName>
    </submittedName>
</protein>
<dbReference type="AlphaFoldDB" id="D9PJ75"/>
<accession>D9PJ75</accession>
<reference evidence="1" key="1">
    <citation type="submission" date="2010-07" db="EMBL/GenBank/DDBJ databases">
        <authorList>
            <consortium name="CONSOLIDER consortium CSD2007-00005"/>
            <person name="Guazzaroni M.-E."/>
            <person name="Richter M."/>
            <person name="Garcia-Salamanca A."/>
            <person name="Yarza P."/>
            <person name="Ferrer M."/>
        </authorList>
    </citation>
    <scope>NUCLEOTIDE SEQUENCE</scope>
</reference>
<dbReference type="EMBL" id="ADZX01000500">
    <property type="protein sequence ID" value="EFK96388.1"/>
    <property type="molecule type" value="Genomic_DNA"/>
</dbReference>
<sequence>MNQEDIELLEDLFLLAMLNKEPDETIDDIINILVEGKALNFDEAKEIVNNLKTKGEIVDNDLSFLGLTLANIAKEKFKLK</sequence>
<proteinExistence type="predicted"/>
<comment type="caution">
    <text evidence="1">The sequence shown here is derived from an EMBL/GenBank/DDBJ whole genome shotgun (WGS) entry which is preliminary data.</text>
</comment>
<organism evidence="1">
    <name type="scientific">sediment metagenome</name>
    <dbReference type="NCBI Taxonomy" id="749907"/>
    <lineage>
        <taxon>unclassified sequences</taxon>
        <taxon>metagenomes</taxon>
        <taxon>ecological metagenomes</taxon>
    </lineage>
</organism>
<name>D9PJ75_9ZZZZ</name>
<evidence type="ECO:0000313" key="1">
    <source>
        <dbReference type="EMBL" id="EFK96388.1"/>
    </source>
</evidence>
<gene>
    <name evidence="1" type="ORF">LDC_1584</name>
</gene>
<reference evidence="1" key="2">
    <citation type="journal article" date="2011" name="Microb. Ecol.">
        <title>Taxonomic and Functional Metagenomic Profiling of the Microbial Community in the Anoxic Sediment of a Sub-saline Shallow Lake (Laguna de Carrizo, Central Spain).</title>
        <authorList>
            <person name="Ferrer M."/>
            <person name="Guazzaroni M.E."/>
            <person name="Richter M."/>
            <person name="Garcia-Salamanca A."/>
            <person name="Yarza P."/>
            <person name="Suarez-Suarez A."/>
            <person name="Solano J."/>
            <person name="Alcaide M."/>
            <person name="van Dillewijn P."/>
            <person name="Molina-Henares M.A."/>
            <person name="Lopez-Cortes N."/>
            <person name="Al-Ramahi Y."/>
            <person name="Guerrero C."/>
            <person name="Acosta A."/>
            <person name="de Eugenio L.I."/>
            <person name="Martinez V."/>
            <person name="Marques S."/>
            <person name="Rojo F."/>
            <person name="Santero E."/>
            <person name="Genilloud O."/>
            <person name="Perez-Perez J."/>
            <person name="Rossello-Mora R."/>
            <person name="Ramos J.L."/>
        </authorList>
    </citation>
    <scope>NUCLEOTIDE SEQUENCE</scope>
</reference>